<evidence type="ECO:0000256" key="4">
    <source>
        <dbReference type="SAM" id="SignalP"/>
    </source>
</evidence>
<dbReference type="InterPro" id="IPR052037">
    <property type="entry name" value="LPS_export_LptA"/>
</dbReference>
<feature type="signal peptide" evidence="4">
    <location>
        <begin position="1"/>
        <end position="23"/>
    </location>
</feature>
<dbReference type="STRING" id="564137.SAMN04488238_10479"/>
<dbReference type="GO" id="GO:0017089">
    <property type="term" value="F:glycolipid transfer activity"/>
    <property type="evidence" value="ECO:0007669"/>
    <property type="project" value="TreeGrafter"/>
</dbReference>
<reference evidence="6 7" key="1">
    <citation type="submission" date="2016-10" db="EMBL/GenBank/DDBJ databases">
        <authorList>
            <person name="de Groot N.N."/>
        </authorList>
    </citation>
    <scope>NUCLEOTIDE SEQUENCE [LARGE SCALE GENOMIC DNA]</scope>
    <source>
        <strain evidence="6 7">CGMCC 1.8894</strain>
    </source>
</reference>
<keyword evidence="1" id="KW-0813">Transport</keyword>
<dbReference type="InterPro" id="IPR014340">
    <property type="entry name" value="LptA"/>
</dbReference>
<sequence>MRRPISYTILAVLLACAPAGLSAQGAQFALGGLAQARDLPIEISADQLTVDQATGASVFSGNVVVGQGDVRLAAQSLRVEYGQADTGTINRLVGSGGVTLATLEDAAEADEAIYSVADSTIEMTGNVMLMQGANVLSGDRLNINLNTGQGTIDGRVRTILQPGR</sequence>
<dbReference type="InterPro" id="IPR005653">
    <property type="entry name" value="OstA-like_N"/>
</dbReference>
<keyword evidence="7" id="KW-1185">Reference proteome</keyword>
<evidence type="ECO:0000256" key="1">
    <source>
        <dbReference type="ARBA" id="ARBA00022448"/>
    </source>
</evidence>
<evidence type="ECO:0000313" key="7">
    <source>
        <dbReference type="Proteomes" id="UP000198539"/>
    </source>
</evidence>
<evidence type="ECO:0000256" key="2">
    <source>
        <dbReference type="ARBA" id="ARBA00022729"/>
    </source>
</evidence>
<accession>A0A1H2X772</accession>
<dbReference type="PANTHER" id="PTHR36504:SF1">
    <property type="entry name" value="LIPOPOLYSACCHARIDE EXPORT SYSTEM PROTEIN LPTA"/>
    <property type="match status" value="1"/>
</dbReference>
<dbReference type="EMBL" id="FNOM01000004">
    <property type="protein sequence ID" value="SDW88304.1"/>
    <property type="molecule type" value="Genomic_DNA"/>
</dbReference>
<protein>
    <submittedName>
        <fullName evidence="6">Lipopolysaccharide export system protein LptA</fullName>
    </submittedName>
</protein>
<organism evidence="6 7">
    <name type="scientific">Roseicitreum antarcticum</name>
    <dbReference type="NCBI Taxonomy" id="564137"/>
    <lineage>
        <taxon>Bacteria</taxon>
        <taxon>Pseudomonadati</taxon>
        <taxon>Pseudomonadota</taxon>
        <taxon>Alphaproteobacteria</taxon>
        <taxon>Rhodobacterales</taxon>
        <taxon>Paracoccaceae</taxon>
        <taxon>Roseicitreum</taxon>
    </lineage>
</organism>
<evidence type="ECO:0000259" key="5">
    <source>
        <dbReference type="Pfam" id="PF03968"/>
    </source>
</evidence>
<name>A0A1H2X772_9RHOB</name>
<gene>
    <name evidence="6" type="ORF">SAMN04488238_10479</name>
</gene>
<dbReference type="Pfam" id="PF03968">
    <property type="entry name" value="LptD_N"/>
    <property type="match status" value="1"/>
</dbReference>
<dbReference type="GO" id="GO:0009279">
    <property type="term" value="C:cell outer membrane"/>
    <property type="evidence" value="ECO:0007669"/>
    <property type="project" value="TreeGrafter"/>
</dbReference>
<dbReference type="GO" id="GO:0030288">
    <property type="term" value="C:outer membrane-bounded periplasmic space"/>
    <property type="evidence" value="ECO:0007669"/>
    <property type="project" value="TreeGrafter"/>
</dbReference>
<dbReference type="Gene3D" id="2.60.450.10">
    <property type="entry name" value="Lipopolysaccharide (LPS) transport protein A like domain"/>
    <property type="match status" value="1"/>
</dbReference>
<keyword evidence="2 4" id="KW-0732">Signal</keyword>
<dbReference type="GO" id="GO:0015920">
    <property type="term" value="P:lipopolysaccharide transport"/>
    <property type="evidence" value="ECO:0007669"/>
    <property type="project" value="InterPro"/>
</dbReference>
<dbReference type="RefSeq" id="WP_092887341.1">
    <property type="nucleotide sequence ID" value="NZ_CP061498.1"/>
</dbReference>
<dbReference type="AlphaFoldDB" id="A0A1H2X772"/>
<evidence type="ECO:0000256" key="3">
    <source>
        <dbReference type="ARBA" id="ARBA00022764"/>
    </source>
</evidence>
<dbReference type="PROSITE" id="PS51257">
    <property type="entry name" value="PROKAR_LIPOPROTEIN"/>
    <property type="match status" value="1"/>
</dbReference>
<keyword evidence="3" id="KW-0574">Periplasm</keyword>
<proteinExistence type="predicted"/>
<dbReference type="GO" id="GO:0001530">
    <property type="term" value="F:lipopolysaccharide binding"/>
    <property type="evidence" value="ECO:0007669"/>
    <property type="project" value="InterPro"/>
</dbReference>
<dbReference type="OrthoDB" id="9811926at2"/>
<dbReference type="PANTHER" id="PTHR36504">
    <property type="entry name" value="LIPOPOLYSACCHARIDE EXPORT SYSTEM PROTEIN LPTA"/>
    <property type="match status" value="1"/>
</dbReference>
<dbReference type="NCBIfam" id="TIGR03002">
    <property type="entry name" value="outer_YhbN_LptA"/>
    <property type="match status" value="1"/>
</dbReference>
<feature type="chain" id="PRO_5011558459" evidence="4">
    <location>
        <begin position="24"/>
        <end position="164"/>
    </location>
</feature>
<feature type="domain" description="Organic solvent tolerance-like N-terminal" evidence="5">
    <location>
        <begin position="42"/>
        <end position="148"/>
    </location>
</feature>
<evidence type="ECO:0000313" key="6">
    <source>
        <dbReference type="EMBL" id="SDW88304.1"/>
    </source>
</evidence>
<dbReference type="Proteomes" id="UP000198539">
    <property type="component" value="Unassembled WGS sequence"/>
</dbReference>